<dbReference type="EMBL" id="CAMPGE010006399">
    <property type="protein sequence ID" value="CAI2365241.1"/>
    <property type="molecule type" value="Genomic_DNA"/>
</dbReference>
<comment type="caution">
    <text evidence="2">The sequence shown here is derived from an EMBL/GenBank/DDBJ whole genome shotgun (WGS) entry which is preliminary data.</text>
</comment>
<evidence type="ECO:0000313" key="3">
    <source>
        <dbReference type="Proteomes" id="UP001295684"/>
    </source>
</evidence>
<sequence>MKTSPYKRRIFGNNRSQNQRRVSPDQSKIIHREFSNSLILIPRLSSISFKRQEECHEFRLGKICNHELSLQNLYTGYKPSDTEGIGCIPFDQIMNSKVDPEKTLEDLMVREKKFISPKINQKFKRTNKQKKVIKMNKIEKIRGTNPRKYPISKKFSGSVKSISENFFVKKHSEDKKNNHLCSIIDNKNKQHADLKFNYNSFNVKSLKSDVLKKINNSKRKIISNSPSRTENRVKFNIKLPIDSKIVGALPSSEKHKALAKKSLQNRAHRHNTRSLHESFKKVVYNGVEIIDYTDLYELLNFNKETPRMNLALLSKFNNRKFFSERNKFENLLQQKTTPSVKEKKNLNKIDAEFYKELQKHQVVKNRWESRLGDKLLLIEKMDSYEPHKREMSLRKEQNIKFE</sequence>
<reference evidence="2" key="1">
    <citation type="submission" date="2023-07" db="EMBL/GenBank/DDBJ databases">
        <authorList>
            <consortium name="AG Swart"/>
            <person name="Singh M."/>
            <person name="Singh A."/>
            <person name="Seah K."/>
            <person name="Emmerich C."/>
        </authorList>
    </citation>
    <scope>NUCLEOTIDE SEQUENCE</scope>
    <source>
        <strain evidence="2">DP1</strain>
    </source>
</reference>
<name>A0AAD1UAP9_EUPCR</name>
<dbReference type="Proteomes" id="UP001295684">
    <property type="component" value="Unassembled WGS sequence"/>
</dbReference>
<evidence type="ECO:0000256" key="1">
    <source>
        <dbReference type="SAM" id="MobiDB-lite"/>
    </source>
</evidence>
<feature type="compositionally biased region" description="Basic residues" evidence="1">
    <location>
        <begin position="1"/>
        <end position="10"/>
    </location>
</feature>
<keyword evidence="3" id="KW-1185">Reference proteome</keyword>
<evidence type="ECO:0000313" key="2">
    <source>
        <dbReference type="EMBL" id="CAI2365241.1"/>
    </source>
</evidence>
<dbReference type="AlphaFoldDB" id="A0AAD1UAP9"/>
<accession>A0AAD1UAP9</accession>
<feature type="region of interest" description="Disordered" evidence="1">
    <location>
        <begin position="1"/>
        <end position="26"/>
    </location>
</feature>
<gene>
    <name evidence="2" type="ORF">ECRASSUSDP1_LOCUS6592</name>
</gene>
<organism evidence="2 3">
    <name type="scientific">Euplotes crassus</name>
    <dbReference type="NCBI Taxonomy" id="5936"/>
    <lineage>
        <taxon>Eukaryota</taxon>
        <taxon>Sar</taxon>
        <taxon>Alveolata</taxon>
        <taxon>Ciliophora</taxon>
        <taxon>Intramacronucleata</taxon>
        <taxon>Spirotrichea</taxon>
        <taxon>Hypotrichia</taxon>
        <taxon>Euplotida</taxon>
        <taxon>Euplotidae</taxon>
        <taxon>Moneuplotes</taxon>
    </lineage>
</organism>
<proteinExistence type="predicted"/>
<feature type="compositionally biased region" description="Polar residues" evidence="1">
    <location>
        <begin position="13"/>
        <end position="26"/>
    </location>
</feature>
<protein>
    <submittedName>
        <fullName evidence="2">Uncharacterized protein</fullName>
    </submittedName>
</protein>